<feature type="transmembrane region" description="Helical" evidence="1">
    <location>
        <begin position="24"/>
        <end position="39"/>
    </location>
</feature>
<evidence type="ECO:0000313" key="4">
    <source>
        <dbReference type="Proteomes" id="UP001185984"/>
    </source>
</evidence>
<dbReference type="Proteomes" id="UP001185984">
    <property type="component" value="Unassembled WGS sequence"/>
</dbReference>
<keyword evidence="1" id="KW-1133">Transmembrane helix</keyword>
<accession>A0ABU3ZW93</accession>
<feature type="transmembrane region" description="Helical" evidence="1">
    <location>
        <begin position="71"/>
        <end position="91"/>
    </location>
</feature>
<dbReference type="RefSeq" id="WP_317516554.1">
    <property type="nucleotide sequence ID" value="NZ_JAPTHD010000002.1"/>
</dbReference>
<keyword evidence="1" id="KW-0812">Transmembrane</keyword>
<feature type="transmembrane region" description="Helical" evidence="1">
    <location>
        <begin position="46"/>
        <end position="65"/>
    </location>
</feature>
<gene>
    <name evidence="3" type="ORF">O0R41_08445</name>
</gene>
<protein>
    <submittedName>
        <fullName evidence="3">ABC transporter</fullName>
    </submittedName>
</protein>
<feature type="transmembrane region" description="Helical" evidence="1">
    <location>
        <begin position="98"/>
        <end position="115"/>
    </location>
</feature>
<evidence type="ECO:0000256" key="1">
    <source>
        <dbReference type="SAM" id="Phobius"/>
    </source>
</evidence>
<keyword evidence="1" id="KW-0472">Membrane</keyword>
<evidence type="ECO:0000259" key="2">
    <source>
        <dbReference type="Pfam" id="PF09822"/>
    </source>
</evidence>
<dbReference type="InterPro" id="IPR019196">
    <property type="entry name" value="ABC_transp_unknown"/>
</dbReference>
<keyword evidence="4" id="KW-1185">Reference proteome</keyword>
<feature type="transmembrane region" description="Helical" evidence="1">
    <location>
        <begin position="349"/>
        <end position="367"/>
    </location>
</feature>
<sequence>MIAALLAGLWRAWRTGQADPWDWSLPVALLVLLAGLSLARRSWPVLAWGGTGAAVPPLLFCAIAADRLPLASAAIGLVLVALLAAFAGAWLRRPPFRPARLVAVLMMAAATLLLWRGPAQPLASVADRPKLAVLTGLPLFWAEGGQGGNGPRDAPIVTVLRTRFTVEPTDDPLDLPRTGADRLLLAQPRPMTPAQRVAIDAWVRRGGTALVLADPLLRWPSGLPLGDRRRAPSATWLAPLLAHWGFSPGQFQPAEVRHLTAEDQLLTLSAAWMADGAAMQRRRVGAGDVLLVGDADLIDDRLWLAAPGDPLDPRAWSADTPACVAQWLGAATPQDRRWMRAPADVIAGLRWAILVGTGWAMLGGALLRRQFQRKEAGTKSENLIGEPEKIRSTHF</sequence>
<dbReference type="Pfam" id="PF09822">
    <property type="entry name" value="ABC_transp_aux"/>
    <property type="match status" value="1"/>
</dbReference>
<comment type="caution">
    <text evidence="3">The sequence shown here is derived from an EMBL/GenBank/DDBJ whole genome shotgun (WGS) entry which is preliminary data.</text>
</comment>
<name>A0ABU3ZW93_9SPHN</name>
<organism evidence="3 4">
    <name type="scientific">Sphingobium naphthae</name>
    <dbReference type="NCBI Taxonomy" id="1886786"/>
    <lineage>
        <taxon>Bacteria</taxon>
        <taxon>Pseudomonadati</taxon>
        <taxon>Pseudomonadota</taxon>
        <taxon>Alphaproteobacteria</taxon>
        <taxon>Sphingomonadales</taxon>
        <taxon>Sphingomonadaceae</taxon>
        <taxon>Sphingobium</taxon>
    </lineage>
</organism>
<proteinExistence type="predicted"/>
<evidence type="ECO:0000313" key="3">
    <source>
        <dbReference type="EMBL" id="MDV5823622.1"/>
    </source>
</evidence>
<feature type="domain" description="ABC-type uncharacterised transport system" evidence="2">
    <location>
        <begin position="128"/>
        <end position="246"/>
    </location>
</feature>
<reference evidence="4" key="1">
    <citation type="journal article" date="2022" name="J Environ Chem Eng">
        <title>Biodegradation of petroleum oil using a constructed nonpathogenic and heavy metal-tolerant bacterial consortium isolated from marine sponges.</title>
        <authorList>
            <person name="Dechsakulwatana C."/>
            <person name="Rungsihiranrut A."/>
            <person name="Muangchinda C."/>
            <person name="Ningthoujam R."/>
            <person name="Klankeo P."/>
            <person name="Pinyakong O."/>
        </authorList>
    </citation>
    <scope>NUCLEOTIDE SEQUENCE [LARGE SCALE GENOMIC DNA]</scope>
    <source>
        <strain evidence="4">MO2-4</strain>
    </source>
</reference>
<dbReference type="EMBL" id="JAPTHD010000002">
    <property type="protein sequence ID" value="MDV5823622.1"/>
    <property type="molecule type" value="Genomic_DNA"/>
</dbReference>